<dbReference type="PANTHER" id="PTHR33886:SF8">
    <property type="entry name" value="UNSATURATED RHAMNOGALACTURONAN HYDROLASE (EUROFUNG)"/>
    <property type="match status" value="1"/>
</dbReference>
<dbReference type="GO" id="GO:0016787">
    <property type="term" value="F:hydrolase activity"/>
    <property type="evidence" value="ECO:0007669"/>
    <property type="project" value="UniProtKB-KW"/>
</dbReference>
<keyword evidence="2" id="KW-0732">Signal</keyword>
<dbReference type="Pfam" id="PF07470">
    <property type="entry name" value="Glyco_hydro_88"/>
    <property type="match status" value="1"/>
</dbReference>
<dbReference type="SUPFAM" id="SSF48208">
    <property type="entry name" value="Six-hairpin glycosidases"/>
    <property type="match status" value="1"/>
</dbReference>
<dbReference type="PANTHER" id="PTHR33886">
    <property type="entry name" value="UNSATURATED RHAMNOGALACTURONAN HYDROLASE (EUROFUNG)"/>
    <property type="match status" value="1"/>
</dbReference>
<dbReference type="OrthoDB" id="258246at2"/>
<dbReference type="GO" id="GO:0005975">
    <property type="term" value="P:carbohydrate metabolic process"/>
    <property type="evidence" value="ECO:0007669"/>
    <property type="project" value="InterPro"/>
</dbReference>
<accession>A0A5B2X4A3</accession>
<gene>
    <name evidence="3" type="ORF">F0L68_23915</name>
</gene>
<reference evidence="3 4" key="2">
    <citation type="submission" date="2019-09" db="EMBL/GenBank/DDBJ databases">
        <authorList>
            <person name="Jin C."/>
        </authorList>
    </citation>
    <scope>NUCLEOTIDE SEQUENCE [LARGE SCALE GENOMIC DNA]</scope>
    <source>
        <strain evidence="3 4">AN110305</strain>
    </source>
</reference>
<dbReference type="InterPro" id="IPR010905">
    <property type="entry name" value="Glyco_hydro_88"/>
</dbReference>
<dbReference type="Gene3D" id="1.50.10.10">
    <property type="match status" value="1"/>
</dbReference>
<evidence type="ECO:0008006" key="5">
    <source>
        <dbReference type="Google" id="ProtNLM"/>
    </source>
</evidence>
<feature type="chain" id="PRO_5039282591" description="Rhamnogalacturonyl hydrolase YesR" evidence="2">
    <location>
        <begin position="28"/>
        <end position="367"/>
    </location>
</feature>
<dbReference type="EMBL" id="VUOB01000042">
    <property type="protein sequence ID" value="KAA2258033.1"/>
    <property type="molecule type" value="Genomic_DNA"/>
</dbReference>
<dbReference type="InterPro" id="IPR012341">
    <property type="entry name" value="6hp_glycosidase-like_sf"/>
</dbReference>
<name>A0A5B2X4A3_9PSEU</name>
<keyword evidence="4" id="KW-1185">Reference proteome</keyword>
<evidence type="ECO:0000313" key="3">
    <source>
        <dbReference type="EMBL" id="KAA2258033.1"/>
    </source>
</evidence>
<dbReference type="InterPro" id="IPR008928">
    <property type="entry name" value="6-hairpin_glycosidase_sf"/>
</dbReference>
<feature type="signal peptide" evidence="2">
    <location>
        <begin position="1"/>
        <end position="27"/>
    </location>
</feature>
<sequence length="367" mass="39417">MVATLSRPRLAITVLALLAGLAPGVRAVPGAQAAPAACADLAPIRLAADHWIAGHGSATDSTWFNALFIKGDIETYRRTGDSKYLSYATAWANHNNWKLPTNAPNYDGPEASQEYLDLYDLDPAHPARDIADAQAYVTKQTARVQGGKVSDLSYVDAVRLGALSAFARLGVPNHNQAEIDAMAKMFAYTEAHIYDRAAALWWRDSRWVGTTQHWSRGNGWIVTALTDTVAALPAGDPNRAHYVSLLQAMFAKLKATQQAGGYWTADVDHPSAYPAPESSGTSMYTYGLARGIQLGYLDAATYTPVAQRSWAWLRDTALHANGVVGYVQGPASHPSQYQPISPTATSNYGVGAFLMAGVEASKFTPGC</sequence>
<keyword evidence="1" id="KW-0378">Hydrolase</keyword>
<proteinExistence type="predicted"/>
<organism evidence="3 4">
    <name type="scientific">Solihabitans fulvus</name>
    <dbReference type="NCBI Taxonomy" id="1892852"/>
    <lineage>
        <taxon>Bacteria</taxon>
        <taxon>Bacillati</taxon>
        <taxon>Actinomycetota</taxon>
        <taxon>Actinomycetes</taxon>
        <taxon>Pseudonocardiales</taxon>
        <taxon>Pseudonocardiaceae</taxon>
        <taxon>Solihabitans</taxon>
    </lineage>
</organism>
<protein>
    <recommendedName>
        <fullName evidence="5">Rhamnogalacturonyl hydrolase YesR</fullName>
    </recommendedName>
</protein>
<reference evidence="3 4" key="1">
    <citation type="submission" date="2019-09" db="EMBL/GenBank/DDBJ databases">
        <title>Goodfellowia gen. nov., a new genus of the Pseudonocardineae related to Actinoalloteichus, containing Goodfellowia coeruleoviolacea gen. nov., comb. nov. gen. nov., comb. nov.</title>
        <authorList>
            <person name="Labeda D."/>
        </authorList>
    </citation>
    <scope>NUCLEOTIDE SEQUENCE [LARGE SCALE GENOMIC DNA]</scope>
    <source>
        <strain evidence="3 4">AN110305</strain>
    </source>
</reference>
<dbReference type="InterPro" id="IPR052043">
    <property type="entry name" value="PolySaccharide_Degr_Enz"/>
</dbReference>
<evidence type="ECO:0000256" key="1">
    <source>
        <dbReference type="ARBA" id="ARBA00022801"/>
    </source>
</evidence>
<dbReference type="Proteomes" id="UP000323454">
    <property type="component" value="Unassembled WGS sequence"/>
</dbReference>
<dbReference type="AlphaFoldDB" id="A0A5B2X4A3"/>
<evidence type="ECO:0000313" key="4">
    <source>
        <dbReference type="Proteomes" id="UP000323454"/>
    </source>
</evidence>
<evidence type="ECO:0000256" key="2">
    <source>
        <dbReference type="SAM" id="SignalP"/>
    </source>
</evidence>
<comment type="caution">
    <text evidence="3">The sequence shown here is derived from an EMBL/GenBank/DDBJ whole genome shotgun (WGS) entry which is preliminary data.</text>
</comment>